<organism evidence="2 3">
    <name type="scientific">Citricoccus parietis</name>
    <dbReference type="NCBI Taxonomy" id="592307"/>
    <lineage>
        <taxon>Bacteria</taxon>
        <taxon>Bacillati</taxon>
        <taxon>Actinomycetota</taxon>
        <taxon>Actinomycetes</taxon>
        <taxon>Micrococcales</taxon>
        <taxon>Micrococcaceae</taxon>
        <taxon>Citricoccus</taxon>
    </lineage>
</organism>
<comment type="caution">
    <text evidence="2">The sequence shown here is derived from an EMBL/GenBank/DDBJ whole genome shotgun (WGS) entry which is preliminary data.</text>
</comment>
<name>A0ABV6F431_9MICC</name>
<reference evidence="2 3" key="1">
    <citation type="submission" date="2024-09" db="EMBL/GenBank/DDBJ databases">
        <authorList>
            <person name="Sun Q."/>
            <person name="Mori K."/>
        </authorList>
    </citation>
    <scope>NUCLEOTIDE SEQUENCE [LARGE SCALE GENOMIC DNA]</scope>
    <source>
        <strain evidence="2 3">CCM 7609</strain>
    </source>
</reference>
<proteinExistence type="predicted"/>
<evidence type="ECO:0000313" key="3">
    <source>
        <dbReference type="Proteomes" id="UP001589766"/>
    </source>
</evidence>
<accession>A0ABV6F431</accession>
<dbReference type="Gene3D" id="3.40.50.300">
    <property type="entry name" value="P-loop containing nucleotide triphosphate hydrolases"/>
    <property type="match status" value="1"/>
</dbReference>
<dbReference type="SUPFAM" id="SSF52540">
    <property type="entry name" value="P-loop containing nucleoside triphosphate hydrolases"/>
    <property type="match status" value="1"/>
</dbReference>
<dbReference type="SUPFAM" id="SSF56731">
    <property type="entry name" value="DNA primase core"/>
    <property type="match status" value="1"/>
</dbReference>
<dbReference type="RefSeq" id="WP_378040900.1">
    <property type="nucleotide sequence ID" value="NZ_JBHLWH010000021.1"/>
</dbReference>
<dbReference type="Proteomes" id="UP001589766">
    <property type="component" value="Unassembled WGS sequence"/>
</dbReference>
<gene>
    <name evidence="2" type="ORF">ACFFIO_07120</name>
</gene>
<keyword evidence="3" id="KW-1185">Reference proteome</keyword>
<protein>
    <submittedName>
        <fullName evidence="2">AAA family ATPase</fullName>
    </submittedName>
</protein>
<dbReference type="Gene3D" id="3.40.1360.10">
    <property type="match status" value="1"/>
</dbReference>
<dbReference type="Pfam" id="PF13362">
    <property type="entry name" value="Toprim_3"/>
    <property type="match status" value="1"/>
</dbReference>
<dbReference type="Pfam" id="PF13481">
    <property type="entry name" value="AAA_25"/>
    <property type="match status" value="1"/>
</dbReference>
<dbReference type="InterPro" id="IPR006171">
    <property type="entry name" value="TOPRIM_dom"/>
</dbReference>
<dbReference type="EMBL" id="JBHLWH010000021">
    <property type="protein sequence ID" value="MFC0248269.1"/>
    <property type="molecule type" value="Genomic_DNA"/>
</dbReference>
<dbReference type="InterPro" id="IPR027417">
    <property type="entry name" value="P-loop_NTPase"/>
</dbReference>
<evidence type="ECO:0000313" key="2">
    <source>
        <dbReference type="EMBL" id="MFC0248269.1"/>
    </source>
</evidence>
<sequence length="707" mass="76705">MRALHEDWPETPDAVAHVLDRLPDYRQTGPTQWTAVCPAHNDKSPSLSVSVGDSQPVVLWCHAGCETVEDILPALEALGVDADVLRGKRAVLNLRKRGRRATSPLRAVPDVPAEPPVLNDVGDTWLDWHDRLKDRAQNPDSVEADMLGFLTSQRGLTEETLARYKIGFDGERLTIPIKLRGKLRNVRRYKPGSSKSKMISWKGYSSSMLYPAQVLQEAPGTVPVLFCEGEWDALLANQQSEGQYVAVTGTGGASVPPKDLSALNGRRVFIAYDADAAGAKGAAKLADRLRSAGATPHVLDLTALGLESGSGEDITDYFTRYGGTAGRLTEETDRVGQEAPADGRDAVLEAVEALFLAGDDQRLDYVEDGLSDGQVLALDPPQFVIDGWVPQGFYSVLYGEPGAKKTFALLDMAKSIRRGTKWQGQPVQHGAVLFFQGEGLQQLTPRIQAWDRFNTDGSDTPGLYFGRNIDLTLPRGAAGVVRTVERFQREQQCKVVAVVIDPLVEFMTGEENGEGMELVTRGLRAVAQYLDIAVIVGHHTNAAGGRARGGDWLRMRAGAHIRAEPLNGGQTGLVQEKQKNAEKLALVLDPVLVGDSLVLQKSAGMTAVQYAAQKEATEGTERAHAKAKLSTVQGSVKRRRAEELLVAYVREHPGATQNKILGGTTGNNIGKPILESVLADLCGKDGPLRVERRGASRNSPQNFWVRE</sequence>
<feature type="domain" description="Toprim" evidence="1">
    <location>
        <begin position="226"/>
        <end position="322"/>
    </location>
</feature>
<evidence type="ECO:0000259" key="1">
    <source>
        <dbReference type="Pfam" id="PF13362"/>
    </source>
</evidence>